<reference evidence="2 3" key="1">
    <citation type="submission" date="2019-02" db="EMBL/GenBank/DDBJ databases">
        <title>Deep-cultivation of Planctomycetes and their phenomic and genomic characterization uncovers novel biology.</title>
        <authorList>
            <person name="Wiegand S."/>
            <person name="Jogler M."/>
            <person name="Boedeker C."/>
            <person name="Pinto D."/>
            <person name="Vollmers J."/>
            <person name="Rivas-Marin E."/>
            <person name="Kohn T."/>
            <person name="Peeters S.H."/>
            <person name="Heuer A."/>
            <person name="Rast P."/>
            <person name="Oberbeckmann S."/>
            <person name="Bunk B."/>
            <person name="Jeske O."/>
            <person name="Meyerdierks A."/>
            <person name="Storesund J.E."/>
            <person name="Kallscheuer N."/>
            <person name="Luecker S."/>
            <person name="Lage O.M."/>
            <person name="Pohl T."/>
            <person name="Merkel B.J."/>
            <person name="Hornburger P."/>
            <person name="Mueller R.-W."/>
            <person name="Bruemmer F."/>
            <person name="Labrenz M."/>
            <person name="Spormann A.M."/>
            <person name="Op den Camp H."/>
            <person name="Overmann J."/>
            <person name="Amann R."/>
            <person name="Jetten M.S.M."/>
            <person name="Mascher T."/>
            <person name="Medema M.H."/>
            <person name="Devos D.P."/>
            <person name="Kaster A.-K."/>
            <person name="Ovreas L."/>
            <person name="Rohde M."/>
            <person name="Galperin M.Y."/>
            <person name="Jogler C."/>
        </authorList>
    </citation>
    <scope>NUCLEOTIDE SEQUENCE [LARGE SCALE GENOMIC DNA]</scope>
    <source>
        <strain evidence="2 3">Q31a</strain>
    </source>
</reference>
<dbReference type="OrthoDB" id="282997at2"/>
<protein>
    <submittedName>
        <fullName evidence="2">Uncharacterized protein</fullName>
    </submittedName>
</protein>
<evidence type="ECO:0000313" key="2">
    <source>
        <dbReference type="EMBL" id="QDV25679.1"/>
    </source>
</evidence>
<name>A0A518GAT4_9BACT</name>
<sequence>MTDVFPKQGTGYFQWNAGAWFGGLLGGTAYLGVGGVVFLLQDSFLGMAWLLCFAIASSSGVFLWRFRHVFAPYPAMQALIFVCGVCGATAMSAAYFLAPESSDVVQLTPAGSFLFLMVFPILMVWFQLLEIGSRQRANKE</sequence>
<dbReference type="KEGG" id="ahel:Q31a_40060"/>
<organism evidence="2 3">
    <name type="scientific">Aureliella helgolandensis</name>
    <dbReference type="NCBI Taxonomy" id="2527968"/>
    <lineage>
        <taxon>Bacteria</taxon>
        <taxon>Pseudomonadati</taxon>
        <taxon>Planctomycetota</taxon>
        <taxon>Planctomycetia</taxon>
        <taxon>Pirellulales</taxon>
        <taxon>Pirellulaceae</taxon>
        <taxon>Aureliella</taxon>
    </lineage>
</organism>
<gene>
    <name evidence="2" type="ORF">Q31a_40060</name>
</gene>
<keyword evidence="3" id="KW-1185">Reference proteome</keyword>
<keyword evidence="1" id="KW-1133">Transmembrane helix</keyword>
<dbReference type="Proteomes" id="UP000318017">
    <property type="component" value="Chromosome"/>
</dbReference>
<evidence type="ECO:0000256" key="1">
    <source>
        <dbReference type="SAM" id="Phobius"/>
    </source>
</evidence>
<dbReference type="RefSeq" id="WP_145081105.1">
    <property type="nucleotide sequence ID" value="NZ_CP036298.1"/>
</dbReference>
<dbReference type="AlphaFoldDB" id="A0A518GAT4"/>
<accession>A0A518GAT4</accession>
<dbReference type="EMBL" id="CP036298">
    <property type="protein sequence ID" value="QDV25679.1"/>
    <property type="molecule type" value="Genomic_DNA"/>
</dbReference>
<keyword evidence="1" id="KW-0472">Membrane</keyword>
<feature type="transmembrane region" description="Helical" evidence="1">
    <location>
        <begin position="78"/>
        <end position="98"/>
    </location>
</feature>
<feature type="transmembrane region" description="Helical" evidence="1">
    <location>
        <begin position="110"/>
        <end position="129"/>
    </location>
</feature>
<keyword evidence="1" id="KW-0812">Transmembrane</keyword>
<feature type="transmembrane region" description="Helical" evidence="1">
    <location>
        <begin position="46"/>
        <end position="66"/>
    </location>
</feature>
<evidence type="ECO:0000313" key="3">
    <source>
        <dbReference type="Proteomes" id="UP000318017"/>
    </source>
</evidence>
<feature type="transmembrane region" description="Helical" evidence="1">
    <location>
        <begin position="20"/>
        <end position="40"/>
    </location>
</feature>
<proteinExistence type="predicted"/>